<dbReference type="EMBL" id="JAVDWN010000007">
    <property type="protein sequence ID" value="MDR7164318.1"/>
    <property type="molecule type" value="Genomic_DNA"/>
</dbReference>
<accession>A0AAW8NE38</accession>
<sequence length="78" mass="8751">MNMFTSHSKLRRKRIRHPRFTLGERVSFLDAGLSGTGVVDAMTGDYSIIWIWADGGLGRRMFFQGCGSIVSSLEDQPE</sequence>
<dbReference type="RefSeq" id="WP_174180234.1">
    <property type="nucleotide sequence ID" value="NZ_JABTYH010000028.1"/>
</dbReference>
<dbReference type="GeneID" id="97422986"/>
<evidence type="ECO:0000313" key="1">
    <source>
        <dbReference type="EMBL" id="MDR7164318.1"/>
    </source>
</evidence>
<name>A0AAW8NE38_PSEOX</name>
<gene>
    <name evidence="1" type="ORF">J2X12_002347</name>
</gene>
<dbReference type="AlphaFoldDB" id="A0AAW8NE38"/>
<proteinExistence type="predicted"/>
<protein>
    <submittedName>
        <fullName evidence="1">Uncharacterized protein</fullName>
    </submittedName>
</protein>
<reference evidence="1" key="1">
    <citation type="submission" date="2023-07" db="EMBL/GenBank/DDBJ databases">
        <title>Sorghum-associated microbial communities from plants grown in Nebraska, USA.</title>
        <authorList>
            <person name="Schachtman D."/>
        </authorList>
    </citation>
    <scope>NUCLEOTIDE SEQUENCE</scope>
    <source>
        <strain evidence="1">BE261</strain>
    </source>
</reference>
<dbReference type="Proteomes" id="UP001262032">
    <property type="component" value="Unassembled WGS sequence"/>
</dbReference>
<evidence type="ECO:0000313" key="2">
    <source>
        <dbReference type="Proteomes" id="UP001262032"/>
    </source>
</evidence>
<comment type="caution">
    <text evidence="1">The sequence shown here is derived from an EMBL/GenBank/DDBJ whole genome shotgun (WGS) entry which is preliminary data.</text>
</comment>
<organism evidence="1 2">
    <name type="scientific">Pseudarthrobacter oxydans</name>
    <name type="common">Arthrobacter oxydans</name>
    <dbReference type="NCBI Taxonomy" id="1671"/>
    <lineage>
        <taxon>Bacteria</taxon>
        <taxon>Bacillati</taxon>
        <taxon>Actinomycetota</taxon>
        <taxon>Actinomycetes</taxon>
        <taxon>Micrococcales</taxon>
        <taxon>Micrococcaceae</taxon>
        <taxon>Pseudarthrobacter</taxon>
    </lineage>
</organism>